<reference evidence="5" key="1">
    <citation type="submission" date="2021-04" db="EMBL/GenBank/DDBJ databases">
        <title>Pseudaminobacter soli sp. nov., isolated from paddy soil contaminated by heavy metals.</title>
        <authorList>
            <person name="Zhang K."/>
        </authorList>
    </citation>
    <scope>NUCLEOTIDE SEQUENCE</scope>
    <source>
        <strain evidence="5">19-2017</strain>
    </source>
</reference>
<protein>
    <submittedName>
        <fullName evidence="5">Acetyltransferase</fullName>
    </submittedName>
</protein>
<dbReference type="NCBIfam" id="TIGR03308">
    <property type="entry name" value="phn_thr-fam"/>
    <property type="match status" value="1"/>
</dbReference>
<proteinExistence type="inferred from homology"/>
<keyword evidence="6" id="KW-1185">Reference proteome</keyword>
<evidence type="ECO:0000256" key="1">
    <source>
        <dbReference type="ARBA" id="ARBA00007274"/>
    </source>
</evidence>
<keyword evidence="4" id="KW-0012">Acyltransferase</keyword>
<evidence type="ECO:0000256" key="4">
    <source>
        <dbReference type="ARBA" id="ARBA00023315"/>
    </source>
</evidence>
<comment type="similarity">
    <text evidence="1">Belongs to the transferase hexapeptide repeat family.</text>
</comment>
<dbReference type="Gene3D" id="2.160.10.10">
    <property type="entry name" value="Hexapeptide repeat proteins"/>
    <property type="match status" value="1"/>
</dbReference>
<dbReference type="RefSeq" id="WP_188256098.1">
    <property type="nucleotide sequence ID" value="NZ_JABVCF010000009.1"/>
</dbReference>
<keyword evidence="3" id="KW-0677">Repeat</keyword>
<accession>A0A942E0F1</accession>
<comment type="caution">
    <text evidence="5">The sequence shown here is derived from an EMBL/GenBank/DDBJ whole genome shotgun (WGS) entry which is preliminary data.</text>
</comment>
<evidence type="ECO:0000313" key="5">
    <source>
        <dbReference type="EMBL" id="MBS3650557.1"/>
    </source>
</evidence>
<evidence type="ECO:0000256" key="2">
    <source>
        <dbReference type="ARBA" id="ARBA00022679"/>
    </source>
</evidence>
<dbReference type="AlphaFoldDB" id="A0A942E0F1"/>
<sequence length="211" mass="23715">MARLSETPVVHETGRLENCSLGRYTEVAEGSRLVETELGDYSYVMENFQSWCVTIGKFSNIAASVRINATHHPMSRATLHHFTYRASDYFDDAEHEADFFAARRAKRVHIGHDTWIGHGATILPGVTIGDGAVVGAGSVVTKDVPPYAIVAGVPAKIIRKRFPDQIAERMQALAWWDWPHERLRAALDDFRHLSAEAFLERYEGAIRRPQL</sequence>
<gene>
    <name evidence="5" type="ORF">KEU06_18235</name>
</gene>
<dbReference type="InterPro" id="IPR050179">
    <property type="entry name" value="Trans_hexapeptide_repeat"/>
</dbReference>
<dbReference type="CDD" id="cd03349">
    <property type="entry name" value="LbH_XAT"/>
    <property type="match status" value="1"/>
</dbReference>
<dbReference type="GO" id="GO:0016746">
    <property type="term" value="F:acyltransferase activity"/>
    <property type="evidence" value="ECO:0007669"/>
    <property type="project" value="UniProtKB-KW"/>
</dbReference>
<dbReference type="InterPro" id="IPR011004">
    <property type="entry name" value="Trimer_LpxA-like_sf"/>
</dbReference>
<name>A0A942E0F1_9HYPH</name>
<dbReference type="PANTHER" id="PTHR43300">
    <property type="entry name" value="ACETYLTRANSFERASE"/>
    <property type="match status" value="1"/>
</dbReference>
<dbReference type="PROSITE" id="PS00101">
    <property type="entry name" value="HEXAPEP_TRANSFERASES"/>
    <property type="match status" value="1"/>
</dbReference>
<organism evidence="5 6">
    <name type="scientific">Pseudaminobacter soli</name>
    <name type="common">ex Zhang et al. 2022</name>
    <dbReference type="NCBI Taxonomy" id="2831468"/>
    <lineage>
        <taxon>Bacteria</taxon>
        <taxon>Pseudomonadati</taxon>
        <taxon>Pseudomonadota</taxon>
        <taxon>Alphaproteobacteria</taxon>
        <taxon>Hyphomicrobiales</taxon>
        <taxon>Phyllobacteriaceae</taxon>
        <taxon>Pseudaminobacter</taxon>
    </lineage>
</organism>
<dbReference type="InterPro" id="IPR017694">
    <property type="entry name" value="Phosphonate_tfrase_rpt"/>
</dbReference>
<dbReference type="SUPFAM" id="SSF51161">
    <property type="entry name" value="Trimeric LpxA-like enzymes"/>
    <property type="match status" value="1"/>
</dbReference>
<dbReference type="EMBL" id="JAGWCR010000009">
    <property type="protein sequence ID" value="MBS3650557.1"/>
    <property type="molecule type" value="Genomic_DNA"/>
</dbReference>
<dbReference type="InterPro" id="IPR018357">
    <property type="entry name" value="Hexapep_transf_CS"/>
</dbReference>
<dbReference type="InterPro" id="IPR001451">
    <property type="entry name" value="Hexapep"/>
</dbReference>
<dbReference type="PANTHER" id="PTHR43300:SF11">
    <property type="entry name" value="ACETYLTRANSFERASE RV3034C-RELATED"/>
    <property type="match status" value="1"/>
</dbReference>
<dbReference type="Proteomes" id="UP000680348">
    <property type="component" value="Unassembled WGS sequence"/>
</dbReference>
<evidence type="ECO:0000256" key="3">
    <source>
        <dbReference type="ARBA" id="ARBA00022737"/>
    </source>
</evidence>
<evidence type="ECO:0000313" key="6">
    <source>
        <dbReference type="Proteomes" id="UP000680348"/>
    </source>
</evidence>
<dbReference type="Pfam" id="PF00132">
    <property type="entry name" value="Hexapep"/>
    <property type="match status" value="1"/>
</dbReference>
<keyword evidence="2" id="KW-0808">Transferase</keyword>